<evidence type="ECO:0000259" key="3">
    <source>
        <dbReference type="Pfam" id="PF13360"/>
    </source>
</evidence>
<comment type="caution">
    <text evidence="4">The sequence shown here is derived from an EMBL/GenBank/DDBJ whole genome shotgun (WGS) entry which is preliminary data.</text>
</comment>
<feature type="compositionally biased region" description="Low complexity" evidence="1">
    <location>
        <begin position="595"/>
        <end position="612"/>
    </location>
</feature>
<feature type="transmembrane region" description="Helical" evidence="2">
    <location>
        <begin position="88"/>
        <end position="107"/>
    </location>
</feature>
<proteinExistence type="predicted"/>
<evidence type="ECO:0000256" key="2">
    <source>
        <dbReference type="SAM" id="Phobius"/>
    </source>
</evidence>
<feature type="region of interest" description="Disordered" evidence="1">
    <location>
        <begin position="581"/>
        <end position="629"/>
    </location>
</feature>
<keyword evidence="2" id="KW-1133">Transmembrane helix</keyword>
<accession>A0A5C5WIQ2</accession>
<dbReference type="RefSeq" id="WP_146511129.1">
    <property type="nucleotide sequence ID" value="NZ_SIHI01000015.1"/>
</dbReference>
<keyword evidence="2" id="KW-0472">Membrane</keyword>
<evidence type="ECO:0000313" key="4">
    <source>
        <dbReference type="EMBL" id="TWT50009.1"/>
    </source>
</evidence>
<evidence type="ECO:0000313" key="5">
    <source>
        <dbReference type="Proteomes" id="UP000317243"/>
    </source>
</evidence>
<keyword evidence="5" id="KW-1185">Reference proteome</keyword>
<protein>
    <submittedName>
        <fullName evidence="4">Outer membrane biogenesis protein BamB</fullName>
    </submittedName>
</protein>
<dbReference type="Proteomes" id="UP000317243">
    <property type="component" value="Unassembled WGS sequence"/>
</dbReference>
<organism evidence="4 5">
    <name type="scientific">Thalassoglobus neptunius</name>
    <dbReference type="NCBI Taxonomy" id="1938619"/>
    <lineage>
        <taxon>Bacteria</taxon>
        <taxon>Pseudomonadati</taxon>
        <taxon>Planctomycetota</taxon>
        <taxon>Planctomycetia</taxon>
        <taxon>Planctomycetales</taxon>
        <taxon>Planctomycetaceae</taxon>
        <taxon>Thalassoglobus</taxon>
    </lineage>
</organism>
<dbReference type="PANTHER" id="PTHR34512:SF30">
    <property type="entry name" value="OUTER MEMBRANE PROTEIN ASSEMBLY FACTOR BAMB"/>
    <property type="match status" value="1"/>
</dbReference>
<dbReference type="InterPro" id="IPR002372">
    <property type="entry name" value="PQQ_rpt_dom"/>
</dbReference>
<dbReference type="InterPro" id="IPR015943">
    <property type="entry name" value="WD40/YVTN_repeat-like_dom_sf"/>
</dbReference>
<evidence type="ECO:0000256" key="1">
    <source>
        <dbReference type="SAM" id="MobiDB-lite"/>
    </source>
</evidence>
<reference evidence="4 5" key="1">
    <citation type="submission" date="2019-02" db="EMBL/GenBank/DDBJ databases">
        <title>Deep-cultivation of Planctomycetes and their phenomic and genomic characterization uncovers novel biology.</title>
        <authorList>
            <person name="Wiegand S."/>
            <person name="Jogler M."/>
            <person name="Boedeker C."/>
            <person name="Pinto D."/>
            <person name="Vollmers J."/>
            <person name="Rivas-Marin E."/>
            <person name="Kohn T."/>
            <person name="Peeters S.H."/>
            <person name="Heuer A."/>
            <person name="Rast P."/>
            <person name="Oberbeckmann S."/>
            <person name="Bunk B."/>
            <person name="Jeske O."/>
            <person name="Meyerdierks A."/>
            <person name="Storesund J.E."/>
            <person name="Kallscheuer N."/>
            <person name="Luecker S."/>
            <person name="Lage O.M."/>
            <person name="Pohl T."/>
            <person name="Merkel B.J."/>
            <person name="Hornburger P."/>
            <person name="Mueller R.-W."/>
            <person name="Bruemmer F."/>
            <person name="Labrenz M."/>
            <person name="Spormann A.M."/>
            <person name="Op Den Camp H."/>
            <person name="Overmann J."/>
            <person name="Amann R."/>
            <person name="Jetten M.S.M."/>
            <person name="Mascher T."/>
            <person name="Medema M.H."/>
            <person name="Devos D.P."/>
            <person name="Kaster A.-K."/>
            <person name="Ovreas L."/>
            <person name="Rohde M."/>
            <person name="Galperin M.Y."/>
            <person name="Jogler C."/>
        </authorList>
    </citation>
    <scope>NUCLEOTIDE SEQUENCE [LARGE SCALE GENOMIC DNA]</scope>
    <source>
        <strain evidence="4 5">KOR42</strain>
    </source>
</reference>
<dbReference type="Gene3D" id="2.130.10.10">
    <property type="entry name" value="YVTN repeat-like/Quinoprotein amine dehydrogenase"/>
    <property type="match status" value="1"/>
</dbReference>
<dbReference type="EMBL" id="SIHI01000015">
    <property type="protein sequence ID" value="TWT50009.1"/>
    <property type="molecule type" value="Genomic_DNA"/>
</dbReference>
<feature type="domain" description="Pyrrolo-quinoline quinone repeat" evidence="3">
    <location>
        <begin position="215"/>
        <end position="498"/>
    </location>
</feature>
<dbReference type="InterPro" id="IPR011047">
    <property type="entry name" value="Quinoprotein_ADH-like_sf"/>
</dbReference>
<gene>
    <name evidence="4" type="ORF">KOR42_36930</name>
</gene>
<dbReference type="SUPFAM" id="SSF50998">
    <property type="entry name" value="Quinoprotein alcohol dehydrogenase-like"/>
    <property type="match status" value="1"/>
</dbReference>
<feature type="transmembrane region" description="Helical" evidence="2">
    <location>
        <begin position="62"/>
        <end position="81"/>
    </location>
</feature>
<dbReference type="OrthoDB" id="7051554at2"/>
<dbReference type="Pfam" id="PF13360">
    <property type="entry name" value="PQQ_2"/>
    <property type="match status" value="1"/>
</dbReference>
<feature type="transmembrane region" description="Helical" evidence="2">
    <location>
        <begin position="31"/>
        <end position="50"/>
    </location>
</feature>
<dbReference type="PANTHER" id="PTHR34512">
    <property type="entry name" value="CELL SURFACE PROTEIN"/>
    <property type="match status" value="1"/>
</dbReference>
<dbReference type="AlphaFoldDB" id="A0A5C5WIQ2"/>
<keyword evidence="2" id="KW-0812">Transmembrane</keyword>
<name>A0A5C5WIQ2_9PLAN</name>
<sequence length="629" mass="68648">MNEQTDTPEVSDASNSPAPTRSMLARWADRLLIGMLAVFGVMQIGMWTFWEPSFGDAIKNLITFAQIVLSTICIVGWWFLFAPVSRKSMLIIGVPVVALIAGWVASIRSIDFDGDMKPRFSHVWDESAEERLTSHLTNAESADASELTIPEVSETDMPEYRGVHRDGVVIGPELRTDWSTNPPEELWRHPCGGGYSSFSILGRQLITMEQRGLDEAVVCYDTETGREFWVHQYPASFVEAMGGPGPRSTPTIHEGAVYAFGGFGDLFKLDLKTGAPIWHVHTLQQFQIPNTIWAMTSSPLVFGNTVIANIGGVTNADGVMPEGGGLVAYDIETGEIAWYGKALPDPNTEIEEFGTGAAAIEGIDGTSHPGYSSPMLADLAGETVILNFDGTAFRGHNPENGEQYWSYPFVAGDHINVAQPLVFENDHVMISAGYGKGSVMLHIEKNGDEWNLSEVWDKPSLRMRCKFSSPIFTDGFIYGLDEGIMACIDPENGDRQWKGGRTGLRGKYGHGQLLLSNGKLVILTEKGQLVLVDPNPEELTVLGELQVLSENIKTWNPLAMARGKVFVRNATEVACYDISANDSAAPESDPSELATTTDLDTDSVTDTNTETGTETKNDDSPESSSTTDQ</sequence>